<dbReference type="Proteomes" id="UP000267448">
    <property type="component" value="Unassembled WGS sequence"/>
</dbReference>
<reference evidence="1 2" key="1">
    <citation type="submission" date="2018-12" db="EMBL/GenBank/DDBJ databases">
        <authorList>
            <person name="Yu L."/>
        </authorList>
    </citation>
    <scope>NUCLEOTIDE SEQUENCE [LARGE SCALE GENOMIC DNA]</scope>
    <source>
        <strain evidence="1 2">HAW-EB2</strain>
    </source>
</reference>
<proteinExistence type="predicted"/>
<dbReference type="AlphaFoldDB" id="A0A3S0ISD0"/>
<keyword evidence="2" id="KW-1185">Reference proteome</keyword>
<comment type="caution">
    <text evidence="1">The sequence shown here is derived from an EMBL/GenBank/DDBJ whole genome shotgun (WGS) entry which is preliminary data.</text>
</comment>
<dbReference type="EMBL" id="RXNU01000006">
    <property type="protein sequence ID" value="RTR38616.1"/>
    <property type="molecule type" value="Genomic_DNA"/>
</dbReference>
<name>A0A3S0ISD0_9GAMM</name>
<evidence type="ECO:0000313" key="2">
    <source>
        <dbReference type="Proteomes" id="UP000267448"/>
    </source>
</evidence>
<dbReference type="RefSeq" id="WP_126520847.1">
    <property type="nucleotide sequence ID" value="NZ_RXNU01000006.1"/>
</dbReference>
<dbReference type="OrthoDB" id="7069441at2"/>
<gene>
    <name evidence="1" type="ORF">EKG38_14020</name>
</gene>
<sequence length="218" mass="24422">MWVLFCGVVVFFILTAVAKSGEKNAERRSKLPPIFKEESAPELELRDTDYWVHSKLDGWAYLDRSIHRNTAGNHIIMVLISCETRKVICLPPSQWRCSDYHLYRSAQASEMDGVSKYLQHVGSYRVASAAADEDQLKLSKDRYKASSLKEQERWAAKLKEKRQAKAKLDAAMIANAVASSYSRSSGTCPRCDGSGYLSVFSHVENGLCFLCRGSGRGT</sequence>
<accession>A0A3S0ISD0</accession>
<evidence type="ECO:0000313" key="1">
    <source>
        <dbReference type="EMBL" id="RTR38616.1"/>
    </source>
</evidence>
<protein>
    <submittedName>
        <fullName evidence="1">Uncharacterized protein</fullName>
    </submittedName>
</protein>
<organism evidence="1 2">
    <name type="scientific">Shewanella canadensis</name>
    <dbReference type="NCBI Taxonomy" id="271096"/>
    <lineage>
        <taxon>Bacteria</taxon>
        <taxon>Pseudomonadati</taxon>
        <taxon>Pseudomonadota</taxon>
        <taxon>Gammaproteobacteria</taxon>
        <taxon>Alteromonadales</taxon>
        <taxon>Shewanellaceae</taxon>
        <taxon>Shewanella</taxon>
    </lineage>
</organism>